<accession>A0A087GFE9</accession>
<dbReference type="AlphaFoldDB" id="A0A087GFE9"/>
<dbReference type="PANTHER" id="PTHR11017">
    <property type="entry name" value="LEUCINE-RICH REPEAT-CONTAINING PROTEIN"/>
    <property type="match status" value="1"/>
</dbReference>
<dbReference type="InterPro" id="IPR027417">
    <property type="entry name" value="P-loop_NTPase"/>
</dbReference>
<dbReference type="SUPFAM" id="SSF52540">
    <property type="entry name" value="P-loop containing nucleoside triphosphate hydrolases"/>
    <property type="match status" value="1"/>
</dbReference>
<dbReference type="Gene3D" id="1.10.8.430">
    <property type="entry name" value="Helical domain of apoptotic protease-activating factors"/>
    <property type="match status" value="1"/>
</dbReference>
<reference evidence="5" key="1">
    <citation type="journal article" date="2015" name="Nat. Plants">
        <title>Genome expansion of Arabis alpina linked with retrotransposition and reduced symmetric DNA methylation.</title>
        <authorList>
            <person name="Willing E.M."/>
            <person name="Rawat V."/>
            <person name="Mandakova T."/>
            <person name="Maumus F."/>
            <person name="James G.V."/>
            <person name="Nordstroem K.J."/>
            <person name="Becker C."/>
            <person name="Warthmann N."/>
            <person name="Chica C."/>
            <person name="Szarzynska B."/>
            <person name="Zytnicki M."/>
            <person name="Albani M.C."/>
            <person name="Kiefer C."/>
            <person name="Bergonzi S."/>
            <person name="Castaings L."/>
            <person name="Mateos J.L."/>
            <person name="Berns M.C."/>
            <person name="Bujdoso N."/>
            <person name="Piofczyk T."/>
            <person name="de Lorenzo L."/>
            <person name="Barrero-Sicilia C."/>
            <person name="Mateos I."/>
            <person name="Piednoel M."/>
            <person name="Hagmann J."/>
            <person name="Chen-Min-Tao R."/>
            <person name="Iglesias-Fernandez R."/>
            <person name="Schuster S.C."/>
            <person name="Alonso-Blanco C."/>
            <person name="Roudier F."/>
            <person name="Carbonero P."/>
            <person name="Paz-Ares J."/>
            <person name="Davis S.J."/>
            <person name="Pecinka A."/>
            <person name="Quesneville H."/>
            <person name="Colot V."/>
            <person name="Lysak M.A."/>
            <person name="Weigel D."/>
            <person name="Coupland G."/>
            <person name="Schneeberger K."/>
        </authorList>
    </citation>
    <scope>NUCLEOTIDE SEQUENCE [LARGE SCALE GENOMIC DNA]</scope>
    <source>
        <strain evidence="5">cv. Pajares</strain>
    </source>
</reference>
<evidence type="ECO:0000259" key="3">
    <source>
        <dbReference type="PROSITE" id="PS50104"/>
    </source>
</evidence>
<dbReference type="Gene3D" id="3.80.10.10">
    <property type="entry name" value="Ribonuclease Inhibitor"/>
    <property type="match status" value="3"/>
</dbReference>
<dbReference type="InterPro" id="IPR035897">
    <property type="entry name" value="Toll_tir_struct_dom_sf"/>
</dbReference>
<dbReference type="InterPro" id="IPR002182">
    <property type="entry name" value="NB-ARC"/>
</dbReference>
<dbReference type="InterPro" id="IPR042197">
    <property type="entry name" value="Apaf_helical"/>
</dbReference>
<dbReference type="PRINTS" id="PR00364">
    <property type="entry name" value="DISEASERSIST"/>
</dbReference>
<protein>
    <recommendedName>
        <fullName evidence="3">TIR domain-containing protein</fullName>
    </recommendedName>
</protein>
<evidence type="ECO:0000313" key="5">
    <source>
        <dbReference type="Proteomes" id="UP000029120"/>
    </source>
</evidence>
<dbReference type="InterPro" id="IPR011713">
    <property type="entry name" value="Leu-rich_rpt_3"/>
</dbReference>
<dbReference type="InterPro" id="IPR032675">
    <property type="entry name" value="LRR_dom_sf"/>
</dbReference>
<evidence type="ECO:0000256" key="2">
    <source>
        <dbReference type="ARBA" id="ARBA00022737"/>
    </source>
</evidence>
<dbReference type="OrthoDB" id="1074617at2759"/>
<dbReference type="GO" id="GO:0006952">
    <property type="term" value="P:defense response"/>
    <property type="evidence" value="ECO:0007669"/>
    <property type="project" value="InterPro"/>
</dbReference>
<dbReference type="Pfam" id="PF00931">
    <property type="entry name" value="NB-ARC"/>
    <property type="match status" value="1"/>
</dbReference>
<dbReference type="SUPFAM" id="SSF52200">
    <property type="entry name" value="Toll/Interleukin receptor TIR domain"/>
    <property type="match status" value="1"/>
</dbReference>
<dbReference type="GO" id="GO:0071456">
    <property type="term" value="P:cellular response to hypoxia"/>
    <property type="evidence" value="ECO:0007669"/>
    <property type="project" value="EnsemblPlants"/>
</dbReference>
<keyword evidence="2" id="KW-0677">Repeat</keyword>
<gene>
    <name evidence="4" type="ordered locus">AALP_Aa7g018700</name>
</gene>
<dbReference type="Gramene" id="KFK28601">
    <property type="protein sequence ID" value="KFK28601"/>
    <property type="gene ID" value="AALP_AA7G018700"/>
</dbReference>
<dbReference type="InterPro" id="IPR044974">
    <property type="entry name" value="Disease_R_plants"/>
</dbReference>
<dbReference type="Gene3D" id="3.40.50.10140">
    <property type="entry name" value="Toll/interleukin-1 receptor homology (TIR) domain"/>
    <property type="match status" value="1"/>
</dbReference>
<sequence length="1014" mass="114424">MVDGNALYMSFNRCEDTIRYSFLSHLFADFRGRSISVKNPASDHNRVSEELEAAITQSKVILVILSEQYVSSKWCLDELVKILGSNGPVVPVFYGLTKSALRKQCLKLKKTYPKDRVADWRRALLEIADLPGHASSLDRSDSELVEEIVANVRQKLDRTSKIGVYSRLKKIENLLCKQPWGIRSLGIWGMGGIGKTTLANAAFEQLLSGTDFEASCFIKDFDNAFQEKGVYGLLEEHLGKKLGLSGHVTRESLRDKRILLVLNDVDKLHGATTFLRSFGLLGSGSLIIITSRDKQLLVQCRVNEIYEVQGLNDDEALQLFSRCAFGKEVTDQNLLRLSMDLVDYANGNPLALSIYGRELKGKAPSEMESAVRKIKQHLSDEIFDTFKRSYDALSDHEKEIFLVIVFSFRGEIVDNLMQFLSSCGFFPRVGIDVLADKGLVVILENRVQIHNLVYDVGLKIIKEQPEEIGMSYRFLEASNIQSLLEENEIEDSGESVLLENEDIKAIIMDTSNLGHIAFQHMYGLRYLKICNSNHMKNLDFPFSEHHQSLPPELRLLHWENYPSLSFPQDFDVQYLVELNMPHSKLQKLWGTTKNLEVLKRITLSHSLQLVNVDELKYSRNIEKIDLQGCSRLQSFPDTDQLQHLQIVDLSTCLEIKKLPKVPSSIRKLYLEGTGIKELSLWNHSPQSEGLSNALGNEHTHREESASQVNVSIFNQDLGKLVSLNLKDCSHLTSLPDMVTFEALEDLDVSGCSKLEKIHVFPQNMKKLFMAKTAVKEISSSLYHDHSVLTILDMKDCKSFRNVPEGMSNMKSLASLNLSGCSRLESIQDLPRNLKELYLADTAVKEFPSPLLDSLSKLVILSLGNCKNLQNLPMQRSNLISLVTLTLSGCSALEEIPDFPQNLKELYLVGIAITELPSSILDLAELATLDLHNCKRLKNLPVGMENLNPLEFLDLSGCSELQVSISSLPEAKKIRLDNMGTSAPTAKDEEESKNTERKYTKRFFVRSMKRFMTLF</sequence>
<dbReference type="Gene3D" id="3.40.50.300">
    <property type="entry name" value="P-loop containing nucleotide triphosphate hydrolases"/>
    <property type="match status" value="1"/>
</dbReference>
<dbReference type="OMA" id="EMAYRFV"/>
<dbReference type="EMBL" id="CM002875">
    <property type="protein sequence ID" value="KFK28601.1"/>
    <property type="molecule type" value="Genomic_DNA"/>
</dbReference>
<dbReference type="GO" id="GO:0043531">
    <property type="term" value="F:ADP binding"/>
    <property type="evidence" value="ECO:0007669"/>
    <property type="project" value="InterPro"/>
</dbReference>
<dbReference type="GO" id="GO:0007165">
    <property type="term" value="P:signal transduction"/>
    <property type="evidence" value="ECO:0007669"/>
    <property type="project" value="InterPro"/>
</dbReference>
<dbReference type="Proteomes" id="UP000029120">
    <property type="component" value="Chromosome 7"/>
</dbReference>
<dbReference type="Pfam" id="PF07725">
    <property type="entry name" value="LRR_3"/>
    <property type="match status" value="1"/>
</dbReference>
<dbReference type="InterPro" id="IPR058192">
    <property type="entry name" value="WHD_ROQ1-like"/>
</dbReference>
<dbReference type="Pfam" id="PF01582">
    <property type="entry name" value="TIR"/>
    <property type="match status" value="1"/>
</dbReference>
<dbReference type="PANTHER" id="PTHR11017:SF518">
    <property type="entry name" value="DISEASE RESISTANCE PROTEIN (TIR-NBS-LRR CLASS)-RELATED"/>
    <property type="match status" value="1"/>
</dbReference>
<keyword evidence="1" id="KW-0433">Leucine-rich repeat</keyword>
<feature type="domain" description="TIR" evidence="3">
    <location>
        <begin position="3"/>
        <end position="156"/>
    </location>
</feature>
<dbReference type="SMART" id="SM00255">
    <property type="entry name" value="TIR"/>
    <property type="match status" value="1"/>
</dbReference>
<dbReference type="PROSITE" id="PS50104">
    <property type="entry name" value="TIR"/>
    <property type="match status" value="1"/>
</dbReference>
<dbReference type="InterPro" id="IPR000157">
    <property type="entry name" value="TIR_dom"/>
</dbReference>
<name>A0A087GFE9_ARAAL</name>
<dbReference type="SUPFAM" id="SSF52058">
    <property type="entry name" value="L domain-like"/>
    <property type="match status" value="2"/>
</dbReference>
<evidence type="ECO:0000256" key="1">
    <source>
        <dbReference type="ARBA" id="ARBA00022614"/>
    </source>
</evidence>
<keyword evidence="5" id="KW-1185">Reference proteome</keyword>
<dbReference type="Pfam" id="PF23282">
    <property type="entry name" value="WHD_ROQ1"/>
    <property type="match status" value="1"/>
</dbReference>
<evidence type="ECO:0000313" key="4">
    <source>
        <dbReference type="EMBL" id="KFK28601.1"/>
    </source>
</evidence>
<proteinExistence type="predicted"/>
<organism evidence="4 5">
    <name type="scientific">Arabis alpina</name>
    <name type="common">Alpine rock-cress</name>
    <dbReference type="NCBI Taxonomy" id="50452"/>
    <lineage>
        <taxon>Eukaryota</taxon>
        <taxon>Viridiplantae</taxon>
        <taxon>Streptophyta</taxon>
        <taxon>Embryophyta</taxon>
        <taxon>Tracheophyta</taxon>
        <taxon>Spermatophyta</taxon>
        <taxon>Magnoliopsida</taxon>
        <taxon>eudicotyledons</taxon>
        <taxon>Gunneridae</taxon>
        <taxon>Pentapetalae</taxon>
        <taxon>rosids</taxon>
        <taxon>malvids</taxon>
        <taxon>Brassicales</taxon>
        <taxon>Brassicaceae</taxon>
        <taxon>Arabideae</taxon>
        <taxon>Arabis</taxon>
    </lineage>
</organism>